<evidence type="ECO:0000313" key="1">
    <source>
        <dbReference type="EMBL" id="GAA0169472.1"/>
    </source>
</evidence>
<proteinExistence type="predicted"/>
<keyword evidence="2" id="KW-1185">Reference proteome</keyword>
<sequence>MAEDKTMAVIPHYDGKSAEGKRSIERGHVEPLNTEVLNENQTALLNESTTRDCQVKHYLFQALDRSIFEQILDRSTAKVIWDSLRKNFGGNEKIKKSMRNSLLREFELLEMKKQENIDSYFARVNSVAN</sequence>
<evidence type="ECO:0000313" key="2">
    <source>
        <dbReference type="Proteomes" id="UP001454036"/>
    </source>
</evidence>
<dbReference type="PANTHER" id="PTHR35317:SF23">
    <property type="entry name" value="OS04G0629600 PROTEIN"/>
    <property type="match status" value="1"/>
</dbReference>
<dbReference type="AlphaFoldDB" id="A0AAV3R3E2"/>
<name>A0AAV3R3E2_LITER</name>
<dbReference type="Proteomes" id="UP001454036">
    <property type="component" value="Unassembled WGS sequence"/>
</dbReference>
<dbReference type="EMBL" id="BAABME010024097">
    <property type="protein sequence ID" value="GAA0169472.1"/>
    <property type="molecule type" value="Genomic_DNA"/>
</dbReference>
<evidence type="ECO:0008006" key="3">
    <source>
        <dbReference type="Google" id="ProtNLM"/>
    </source>
</evidence>
<reference evidence="1 2" key="1">
    <citation type="submission" date="2024-01" db="EMBL/GenBank/DDBJ databases">
        <title>The complete chloroplast genome sequence of Lithospermum erythrorhizon: insights into the phylogenetic relationship among Boraginaceae species and the maternal lineages of purple gromwells.</title>
        <authorList>
            <person name="Okada T."/>
            <person name="Watanabe K."/>
        </authorList>
    </citation>
    <scope>NUCLEOTIDE SEQUENCE [LARGE SCALE GENOMIC DNA]</scope>
</reference>
<accession>A0AAV3R3E2</accession>
<organism evidence="1 2">
    <name type="scientific">Lithospermum erythrorhizon</name>
    <name type="common">Purple gromwell</name>
    <name type="synonym">Lithospermum officinale var. erythrorhizon</name>
    <dbReference type="NCBI Taxonomy" id="34254"/>
    <lineage>
        <taxon>Eukaryota</taxon>
        <taxon>Viridiplantae</taxon>
        <taxon>Streptophyta</taxon>
        <taxon>Embryophyta</taxon>
        <taxon>Tracheophyta</taxon>
        <taxon>Spermatophyta</taxon>
        <taxon>Magnoliopsida</taxon>
        <taxon>eudicotyledons</taxon>
        <taxon>Gunneridae</taxon>
        <taxon>Pentapetalae</taxon>
        <taxon>asterids</taxon>
        <taxon>lamiids</taxon>
        <taxon>Boraginales</taxon>
        <taxon>Boraginaceae</taxon>
        <taxon>Boraginoideae</taxon>
        <taxon>Lithospermeae</taxon>
        <taxon>Lithospermum</taxon>
    </lineage>
</organism>
<comment type="caution">
    <text evidence="1">The sequence shown here is derived from an EMBL/GenBank/DDBJ whole genome shotgun (WGS) entry which is preliminary data.</text>
</comment>
<dbReference type="Pfam" id="PF14223">
    <property type="entry name" value="Retrotran_gag_2"/>
    <property type="match status" value="1"/>
</dbReference>
<dbReference type="PANTHER" id="PTHR35317">
    <property type="entry name" value="OS04G0629600 PROTEIN"/>
    <property type="match status" value="1"/>
</dbReference>
<protein>
    <recommendedName>
        <fullName evidence="3">Retrovirus-related Pol polyprotein from transposon TNT 1-94</fullName>
    </recommendedName>
</protein>
<gene>
    <name evidence="1" type="ORF">LIER_40768</name>
</gene>